<protein>
    <submittedName>
        <fullName evidence="5">TPR repeat protein</fullName>
    </submittedName>
</protein>
<dbReference type="Proteomes" id="UP000214646">
    <property type="component" value="Unassembled WGS sequence"/>
</dbReference>
<gene>
    <name evidence="5" type="ORF">FRUB_05811</name>
</gene>
<dbReference type="Pfam" id="PF13432">
    <property type="entry name" value="TPR_16"/>
    <property type="match status" value="3"/>
</dbReference>
<feature type="repeat" description="TPR" evidence="3">
    <location>
        <begin position="455"/>
        <end position="488"/>
    </location>
</feature>
<keyword evidence="6" id="KW-1185">Reference proteome</keyword>
<feature type="region of interest" description="Disordered" evidence="4">
    <location>
        <begin position="728"/>
        <end position="747"/>
    </location>
</feature>
<feature type="repeat" description="TPR" evidence="3">
    <location>
        <begin position="193"/>
        <end position="226"/>
    </location>
</feature>
<proteinExistence type="predicted"/>
<accession>A0A225DEE1</accession>
<organism evidence="5 6">
    <name type="scientific">Fimbriiglobus ruber</name>
    <dbReference type="NCBI Taxonomy" id="1908690"/>
    <lineage>
        <taxon>Bacteria</taxon>
        <taxon>Pseudomonadati</taxon>
        <taxon>Planctomycetota</taxon>
        <taxon>Planctomycetia</taxon>
        <taxon>Gemmatales</taxon>
        <taxon>Gemmataceae</taxon>
        <taxon>Fimbriiglobus</taxon>
    </lineage>
</organism>
<dbReference type="InterPro" id="IPR051012">
    <property type="entry name" value="CellSynth/LPSAsmb/PSIAsmb"/>
</dbReference>
<evidence type="ECO:0000256" key="1">
    <source>
        <dbReference type="ARBA" id="ARBA00022737"/>
    </source>
</evidence>
<name>A0A225DEE1_9BACT</name>
<dbReference type="PROSITE" id="PS50293">
    <property type="entry name" value="TPR_REGION"/>
    <property type="match status" value="1"/>
</dbReference>
<dbReference type="PANTHER" id="PTHR45586">
    <property type="entry name" value="TPR REPEAT-CONTAINING PROTEIN PA4667"/>
    <property type="match status" value="1"/>
</dbReference>
<evidence type="ECO:0000313" key="6">
    <source>
        <dbReference type="Proteomes" id="UP000214646"/>
    </source>
</evidence>
<evidence type="ECO:0000256" key="3">
    <source>
        <dbReference type="PROSITE-ProRule" id="PRU00339"/>
    </source>
</evidence>
<keyword evidence="1" id="KW-0677">Repeat</keyword>
<sequence length="747" mass="80215">MTRALDPDPVRNRIRDAITAGDPAALLAIAGEIDPARQPVQTVNLIPVYLYILSGAPDHSAPIRFLTRAQPHHPGDFQINHNLGWFLNRDRRSAEALPYCMAAIAVRPNSAVAWLDYATALDGLGDTADWTPILRRICALAPKSVVARQILARTLFRAGDRPGGAAALRDAAAVSRAALRQQPNHGPLVQLSRGVAAELGRALHTDGDLAGAVAAYRDATRLDPEDLDSLAELAKLLRAQGDEGAAAEVTHRAQKLADARSMNSLCDRAVALLKDGKPDAALALLPRITDVRKRQPKETIALSNALARVGEGLVDHDRPAEAESFLRDCLTIRLALAPGSWMTAYTQTYLGESLAARMRFAEAEAVTRQGFEALVAASCPDDWRSSVRYRLRQTAGTLAGLAEATGKPDEARKWRAEAAKYVDHQARGRALYEQGDPDGAVAAFRTAVQFDPKATNARINLGLALQKIGSWDEAMAVYRAAARLDPKNASAPLRIALVSINIQNDYAAALPFAQKAVELAPKDAQAHSSLGLARLGVGDERGAVAAYEEACGLNPNDAAAKNGLARSRLLPRLPGVLAGIDRPATPAEAAQFAWLFGLPSHKRYLAAARLYEKSFVNDPKQNTADRYNAACCAVRAARGDGGDAPPDPAERAAWRAKALAWLRANLVVREKKAALPSRADRQASADRLVEWLGDAKLSGVRPGLARIAMTPAERADWDALWAEVRATISAARQPPSTPDTAPPPRRK</sequence>
<dbReference type="Gene3D" id="1.25.40.10">
    <property type="entry name" value="Tetratricopeptide repeat domain"/>
    <property type="match status" value="3"/>
</dbReference>
<dbReference type="PANTHER" id="PTHR45586:SF1">
    <property type="entry name" value="LIPOPOLYSACCHARIDE ASSEMBLY PROTEIN B"/>
    <property type="match status" value="1"/>
</dbReference>
<comment type="caution">
    <text evidence="5">The sequence shown here is derived from an EMBL/GenBank/DDBJ whole genome shotgun (WGS) entry which is preliminary data.</text>
</comment>
<evidence type="ECO:0000256" key="4">
    <source>
        <dbReference type="SAM" id="MobiDB-lite"/>
    </source>
</evidence>
<dbReference type="AlphaFoldDB" id="A0A225DEE1"/>
<keyword evidence="2 3" id="KW-0802">TPR repeat</keyword>
<evidence type="ECO:0000313" key="5">
    <source>
        <dbReference type="EMBL" id="OWK39921.1"/>
    </source>
</evidence>
<dbReference type="SMART" id="SM00028">
    <property type="entry name" value="TPR"/>
    <property type="match status" value="7"/>
</dbReference>
<dbReference type="EMBL" id="NIDE01000009">
    <property type="protein sequence ID" value="OWK39921.1"/>
    <property type="molecule type" value="Genomic_DNA"/>
</dbReference>
<feature type="repeat" description="TPR" evidence="3">
    <location>
        <begin position="524"/>
        <end position="557"/>
    </location>
</feature>
<feature type="compositionally biased region" description="Pro residues" evidence="4">
    <location>
        <begin position="735"/>
        <end position="747"/>
    </location>
</feature>
<evidence type="ECO:0000256" key="2">
    <source>
        <dbReference type="ARBA" id="ARBA00022803"/>
    </source>
</evidence>
<reference evidence="6" key="1">
    <citation type="submission" date="2017-06" db="EMBL/GenBank/DDBJ databases">
        <title>Genome analysis of Fimbriiglobus ruber SP5, the first member of the order Planctomycetales with confirmed chitinolytic capability.</title>
        <authorList>
            <person name="Ravin N.V."/>
            <person name="Rakitin A.L."/>
            <person name="Ivanova A.A."/>
            <person name="Beletsky A.V."/>
            <person name="Kulichevskaya I.S."/>
            <person name="Mardanov A.V."/>
            <person name="Dedysh S.N."/>
        </authorList>
    </citation>
    <scope>NUCLEOTIDE SEQUENCE [LARGE SCALE GENOMIC DNA]</scope>
    <source>
        <strain evidence="6">SP5</strain>
    </source>
</reference>
<dbReference type="PROSITE" id="PS50005">
    <property type="entry name" value="TPR"/>
    <property type="match status" value="3"/>
</dbReference>
<dbReference type="SUPFAM" id="SSF48452">
    <property type="entry name" value="TPR-like"/>
    <property type="match status" value="3"/>
</dbReference>
<dbReference type="InterPro" id="IPR019734">
    <property type="entry name" value="TPR_rpt"/>
</dbReference>
<dbReference type="InterPro" id="IPR011990">
    <property type="entry name" value="TPR-like_helical_dom_sf"/>
</dbReference>